<organism evidence="2 3">
    <name type="scientific">Shouchella xiaoxiensis</name>
    <dbReference type="NCBI Taxonomy" id="766895"/>
    <lineage>
        <taxon>Bacteria</taxon>
        <taxon>Bacillati</taxon>
        <taxon>Bacillota</taxon>
        <taxon>Bacilli</taxon>
        <taxon>Bacillales</taxon>
        <taxon>Bacillaceae</taxon>
        <taxon>Shouchella</taxon>
    </lineage>
</organism>
<feature type="transmembrane region" description="Helical" evidence="1">
    <location>
        <begin position="96"/>
        <end position="117"/>
    </location>
</feature>
<evidence type="ECO:0000313" key="3">
    <source>
        <dbReference type="Proteomes" id="UP001179280"/>
    </source>
</evidence>
<dbReference type="EMBL" id="JAFBCV010000001">
    <property type="protein sequence ID" value="MBM7837297.1"/>
    <property type="molecule type" value="Genomic_DNA"/>
</dbReference>
<reference evidence="2" key="1">
    <citation type="submission" date="2021-01" db="EMBL/GenBank/DDBJ databases">
        <title>Genomic Encyclopedia of Type Strains, Phase IV (KMG-IV): sequencing the most valuable type-strain genomes for metagenomic binning, comparative biology and taxonomic classification.</title>
        <authorList>
            <person name="Goeker M."/>
        </authorList>
    </citation>
    <scope>NUCLEOTIDE SEQUENCE</scope>
    <source>
        <strain evidence="2">DSM 21943</strain>
    </source>
</reference>
<name>A0ABS2SSN8_9BACI</name>
<dbReference type="RefSeq" id="WP_204464208.1">
    <property type="nucleotide sequence ID" value="NZ_JAFBCV010000001.1"/>
</dbReference>
<proteinExistence type="predicted"/>
<keyword evidence="1" id="KW-1133">Transmembrane helix</keyword>
<evidence type="ECO:0000313" key="2">
    <source>
        <dbReference type="EMBL" id="MBM7837297.1"/>
    </source>
</evidence>
<protein>
    <recommendedName>
        <fullName evidence="4">DUF2809 domain-containing protein</fullName>
    </recommendedName>
</protein>
<keyword evidence="1" id="KW-0812">Transmembrane</keyword>
<keyword evidence="3" id="KW-1185">Reference proteome</keyword>
<comment type="caution">
    <text evidence="2">The sequence shown here is derived from an EMBL/GenBank/DDBJ whole genome shotgun (WGS) entry which is preliminary data.</text>
</comment>
<feature type="transmembrane region" description="Helical" evidence="1">
    <location>
        <begin position="5"/>
        <end position="26"/>
    </location>
</feature>
<sequence>MYQMYLLLICLTFLSKGISLVLMLYYGSDIPVLPVLFSGYAFGLAAAMMICHLYGKLTAVLLLIYFSLEFLFGIASKVSVVLHPTFAFEQHAFYERILLGGYYVDDVISIICVGLLIRHINRKRDYQST</sequence>
<evidence type="ECO:0000256" key="1">
    <source>
        <dbReference type="SAM" id="Phobius"/>
    </source>
</evidence>
<gene>
    <name evidence="2" type="ORF">JOC54_000528</name>
</gene>
<dbReference type="Proteomes" id="UP001179280">
    <property type="component" value="Unassembled WGS sequence"/>
</dbReference>
<feature type="transmembrane region" description="Helical" evidence="1">
    <location>
        <begin position="32"/>
        <end position="50"/>
    </location>
</feature>
<feature type="transmembrane region" description="Helical" evidence="1">
    <location>
        <begin position="57"/>
        <end position="76"/>
    </location>
</feature>
<keyword evidence="1" id="KW-0472">Membrane</keyword>
<evidence type="ECO:0008006" key="4">
    <source>
        <dbReference type="Google" id="ProtNLM"/>
    </source>
</evidence>
<accession>A0ABS2SSN8</accession>